<dbReference type="EMBL" id="QPGL01000001">
    <property type="protein sequence ID" value="RCS73894.1"/>
    <property type="molecule type" value="Genomic_DNA"/>
</dbReference>
<reference evidence="1 2" key="1">
    <citation type="journal article" date="2017" name="Elife">
        <title>Extensive horizontal gene transfer in cheese-associated bacteria.</title>
        <authorList>
            <person name="Bonham K.S."/>
            <person name="Wolfe B.E."/>
            <person name="Dutton R.J."/>
        </authorList>
    </citation>
    <scope>NUCLEOTIDE SEQUENCE [LARGE SCALE GENOMIC DNA]</scope>
    <source>
        <strain evidence="1 2">JB196</strain>
    </source>
</reference>
<comment type="caution">
    <text evidence="1">The sequence shown here is derived from an EMBL/GenBank/DDBJ whole genome shotgun (WGS) entry which is preliminary data.</text>
</comment>
<organism evidence="1 2">
    <name type="scientific">Vibrio casei</name>
    <dbReference type="NCBI Taxonomy" id="673372"/>
    <lineage>
        <taxon>Bacteria</taxon>
        <taxon>Pseudomonadati</taxon>
        <taxon>Pseudomonadota</taxon>
        <taxon>Gammaproteobacteria</taxon>
        <taxon>Vibrionales</taxon>
        <taxon>Vibrionaceae</taxon>
        <taxon>Vibrio</taxon>
    </lineage>
</organism>
<sequence>MKNKSFALEAAALLAAFIRRSLYIRKGRDKPLLFDKWGAGSLIHFLPHCYFNYIGFIDKDYDFFA</sequence>
<name>A0A368LPR0_9VIBR</name>
<keyword evidence="2" id="KW-1185">Reference proteome</keyword>
<accession>A0A368LPR0</accession>
<proteinExistence type="predicted"/>
<evidence type="ECO:0000313" key="1">
    <source>
        <dbReference type="EMBL" id="RCS73894.1"/>
    </source>
</evidence>
<dbReference type="AlphaFoldDB" id="A0A368LPR0"/>
<protein>
    <submittedName>
        <fullName evidence="1">Uncharacterized protein</fullName>
    </submittedName>
</protein>
<gene>
    <name evidence="1" type="ORF">CIK83_09995</name>
</gene>
<dbReference type="Proteomes" id="UP000252479">
    <property type="component" value="Unassembled WGS sequence"/>
</dbReference>
<evidence type="ECO:0000313" key="2">
    <source>
        <dbReference type="Proteomes" id="UP000252479"/>
    </source>
</evidence>